<dbReference type="PATRIC" id="fig|1609559.3.peg.658"/>
<dbReference type="EMBL" id="CP010835">
    <property type="protein sequence ID" value="AMM53587.1"/>
    <property type="molecule type" value="Genomic_DNA"/>
</dbReference>
<evidence type="ECO:0000259" key="1">
    <source>
        <dbReference type="Pfam" id="PF01909"/>
    </source>
</evidence>
<protein>
    <recommendedName>
        <fullName evidence="1">Polymerase nucleotidyl transferase domain-containing protein</fullName>
    </recommendedName>
</protein>
<dbReference type="Proteomes" id="UP000070587">
    <property type="component" value="Chromosome"/>
</dbReference>
<organism evidence="2 3">
    <name type="scientific">Pyrococcus kukulkanii</name>
    <dbReference type="NCBI Taxonomy" id="1609559"/>
    <lineage>
        <taxon>Archaea</taxon>
        <taxon>Methanobacteriati</taxon>
        <taxon>Methanobacteriota</taxon>
        <taxon>Thermococci</taxon>
        <taxon>Thermococcales</taxon>
        <taxon>Thermococcaceae</taxon>
        <taxon>Pyrococcus</taxon>
    </lineage>
</organism>
<reference evidence="2 3" key="2">
    <citation type="journal article" date="2016" name="Int. J. Syst. Evol. Microbiol.">
        <title>Pyrococcus kukulkanii sp. nov., a hyperthermophilic, piezophilic archaeon isolated from a deep-sea hydrothermal vent.</title>
        <authorList>
            <person name="Callac N."/>
            <person name="Oger P."/>
            <person name="Lesongeur F."/>
            <person name="Rattray J.E."/>
            <person name="Vannier P."/>
            <person name="Michoud G."/>
            <person name="Beauverger M."/>
            <person name="Gayet N."/>
            <person name="Rouxel O."/>
            <person name="Jebbar M."/>
            <person name="Godfroy A."/>
        </authorList>
    </citation>
    <scope>NUCLEOTIDE SEQUENCE [LARGE SCALE GENOMIC DNA]</scope>
    <source>
        <strain evidence="2 3">NCB100</strain>
    </source>
</reference>
<gene>
    <name evidence="2" type="ORF">TQ32_03150</name>
</gene>
<feature type="domain" description="Polymerase nucleotidyl transferase" evidence="1">
    <location>
        <begin position="11"/>
        <end position="80"/>
    </location>
</feature>
<dbReference type="GeneID" id="28490799"/>
<dbReference type="AlphaFoldDB" id="A0A127B8S3"/>
<accession>A0A127B8S3</accession>
<dbReference type="InterPro" id="IPR002934">
    <property type="entry name" value="Polymerase_NTP_transf_dom"/>
</dbReference>
<dbReference type="GO" id="GO:0016779">
    <property type="term" value="F:nucleotidyltransferase activity"/>
    <property type="evidence" value="ECO:0007669"/>
    <property type="project" value="InterPro"/>
</dbReference>
<dbReference type="Gene3D" id="3.30.460.10">
    <property type="entry name" value="Beta Polymerase, domain 2"/>
    <property type="match status" value="1"/>
</dbReference>
<dbReference type="RefSeq" id="WP_068320912.1">
    <property type="nucleotide sequence ID" value="NZ_CP010835.1"/>
</dbReference>
<dbReference type="CDD" id="cd05403">
    <property type="entry name" value="NT_KNTase_like"/>
    <property type="match status" value="1"/>
</dbReference>
<dbReference type="Pfam" id="PF01909">
    <property type="entry name" value="NTP_transf_2"/>
    <property type="match status" value="1"/>
</dbReference>
<dbReference type="OrthoDB" id="9287at2157"/>
<evidence type="ECO:0000313" key="2">
    <source>
        <dbReference type="EMBL" id="AMM53587.1"/>
    </source>
</evidence>
<sequence length="222" mass="25871">MTRKHLPLDCLRKRLSSLPIYSLILYGSVVRGDYIPGVSDVDVFVVLEEYDEKILLRVEEVVRECFADFKPVEVDVAWELVENLDDPLRKGYPYKFLTIYRQDFVENHIVVVGNDIMPPSYDFSALLQERIKSIESNLERFKNNGKMMHILAGEVVRLWAFLNGADLDKTSVLKKVEEVGDKEALEVYKKYLEGRKMEFSQEFLEEFIKRKLMEIQAILGNP</sequence>
<proteinExistence type="predicted"/>
<evidence type="ECO:0000313" key="3">
    <source>
        <dbReference type="Proteomes" id="UP000070587"/>
    </source>
</evidence>
<dbReference type="KEGG" id="pyc:TQ32_03150"/>
<dbReference type="STRING" id="1609559.TQ32_03150"/>
<reference evidence="3" key="1">
    <citation type="submission" date="2015-02" db="EMBL/GenBank/DDBJ databases">
        <title>Pyrococcus kukulkanii sp. nov., a novel hyperthermophilic archaeon isolated from a deep-sea hydrothermal vent at the Guaymas Basin.</title>
        <authorList>
            <person name="Oger P.M."/>
            <person name="Callac N."/>
            <person name="Jebbar M."/>
            <person name="Godfroy A."/>
        </authorList>
    </citation>
    <scope>NUCLEOTIDE SEQUENCE [LARGE SCALE GENOMIC DNA]</scope>
    <source>
        <strain evidence="3">NCB100</strain>
    </source>
</reference>
<dbReference type="SUPFAM" id="SSF81301">
    <property type="entry name" value="Nucleotidyltransferase"/>
    <property type="match status" value="1"/>
</dbReference>
<name>A0A127B8S3_9EURY</name>
<dbReference type="InterPro" id="IPR043519">
    <property type="entry name" value="NT_sf"/>
</dbReference>